<keyword evidence="2" id="KW-1185">Reference proteome</keyword>
<evidence type="ECO:0000313" key="1">
    <source>
        <dbReference type="EMBL" id="ALI55856.1"/>
    </source>
</evidence>
<name>A0A0P0AC02_9RHOB</name>
<dbReference type="RefSeq" id="WP_062218424.1">
    <property type="nucleotide sequence ID" value="NZ_CP012023.1"/>
</dbReference>
<sequence length="119" mass="13620">MDWLQDLMREEGLEPQSSANASLRSKLLGQADRMLAELKKYKTEAELDGNSSKYWWAPQSVDGQRRVVMRAGSKTVDGSAVYVDNTLTGVRNAVEKMRSVIERSKDAQWADEEERRRKK</sequence>
<accession>A0A0P0AC02</accession>
<dbReference type="Proteomes" id="UP000064920">
    <property type="component" value="Chromosome"/>
</dbReference>
<evidence type="ECO:0000313" key="2">
    <source>
        <dbReference type="Proteomes" id="UP000064920"/>
    </source>
</evidence>
<dbReference type="EMBL" id="CP012023">
    <property type="protein sequence ID" value="ALI55856.1"/>
    <property type="molecule type" value="Genomic_DNA"/>
</dbReference>
<dbReference type="PATRIC" id="fig|1397108.4.peg.1951"/>
<gene>
    <name evidence="1" type="ORF">IMCC12053_1909</name>
</gene>
<dbReference type="KEGG" id="cmar:IMCC12053_1909"/>
<proteinExistence type="predicted"/>
<dbReference type="OrthoDB" id="7869484at2"/>
<dbReference type="AlphaFoldDB" id="A0A0P0AC02"/>
<organism evidence="1 2">
    <name type="scientific">Celeribacter marinus</name>
    <dbReference type="NCBI Taxonomy" id="1397108"/>
    <lineage>
        <taxon>Bacteria</taxon>
        <taxon>Pseudomonadati</taxon>
        <taxon>Pseudomonadota</taxon>
        <taxon>Alphaproteobacteria</taxon>
        <taxon>Rhodobacterales</taxon>
        <taxon>Roseobacteraceae</taxon>
        <taxon>Celeribacter</taxon>
    </lineage>
</organism>
<protein>
    <submittedName>
        <fullName evidence="1">Uncharacterized protein</fullName>
    </submittedName>
</protein>
<reference evidence="1 2" key="1">
    <citation type="submission" date="2015-05" db="EMBL/GenBank/DDBJ databases">
        <authorList>
            <person name="Wang D.B."/>
            <person name="Wang M."/>
        </authorList>
    </citation>
    <scope>NUCLEOTIDE SEQUENCE [LARGE SCALE GENOMIC DNA]</scope>
    <source>
        <strain evidence="1 2">IMCC 12053</strain>
    </source>
</reference>